<protein>
    <recommendedName>
        <fullName evidence="3">ACT domain-containing protein</fullName>
    </recommendedName>
</protein>
<evidence type="ECO:0008006" key="3">
    <source>
        <dbReference type="Google" id="ProtNLM"/>
    </source>
</evidence>
<dbReference type="RefSeq" id="WP_216327874.1">
    <property type="nucleotide sequence ID" value="NZ_JAHKRT010000011.1"/>
</dbReference>
<comment type="caution">
    <text evidence="1">The sequence shown here is derived from an EMBL/GenBank/DDBJ whole genome shotgun (WGS) entry which is preliminary data.</text>
</comment>
<organism evidence="1 2">
    <name type="scientific">Sphingomonas quercus</name>
    <dbReference type="NCBI Taxonomy" id="2842451"/>
    <lineage>
        <taxon>Bacteria</taxon>
        <taxon>Pseudomonadati</taxon>
        <taxon>Pseudomonadota</taxon>
        <taxon>Alphaproteobacteria</taxon>
        <taxon>Sphingomonadales</taxon>
        <taxon>Sphingomonadaceae</taxon>
        <taxon>Sphingomonas</taxon>
    </lineage>
</organism>
<dbReference type="Proteomes" id="UP000776276">
    <property type="component" value="Unassembled WGS sequence"/>
</dbReference>
<evidence type="ECO:0000313" key="2">
    <source>
        <dbReference type="Proteomes" id="UP000776276"/>
    </source>
</evidence>
<gene>
    <name evidence="1" type="ORF">KOF26_16775</name>
</gene>
<sequence>MHIAAFHQPNAASPGPASCKVGRDRLVRLRVLAEVSPQICLRVLNLIAQQDLVPHAIDYARGERFLLMEVAVDDPGEARSETMLHRVAGLPHVRQARLYSGSRKIFPTCRGIFPHR</sequence>
<name>A0ABS6BMG1_9SPHN</name>
<dbReference type="EMBL" id="JAHKRT010000011">
    <property type="protein sequence ID" value="MBU3079513.1"/>
    <property type="molecule type" value="Genomic_DNA"/>
</dbReference>
<evidence type="ECO:0000313" key="1">
    <source>
        <dbReference type="EMBL" id="MBU3079513.1"/>
    </source>
</evidence>
<keyword evidence="2" id="KW-1185">Reference proteome</keyword>
<accession>A0ABS6BMG1</accession>
<reference evidence="1 2" key="1">
    <citation type="submission" date="2021-06" db="EMBL/GenBank/DDBJ databases">
        <title>Sphingomonas sp. XMGL2, whole genome shotgun sequencing project.</title>
        <authorList>
            <person name="Zhao G."/>
            <person name="Shen L."/>
        </authorList>
    </citation>
    <scope>NUCLEOTIDE SEQUENCE [LARGE SCALE GENOMIC DNA]</scope>
    <source>
        <strain evidence="1 2">XMGL2</strain>
    </source>
</reference>
<proteinExistence type="predicted"/>